<dbReference type="Pfam" id="PF07715">
    <property type="entry name" value="Plug"/>
    <property type="match status" value="1"/>
</dbReference>
<evidence type="ECO:0000259" key="6">
    <source>
        <dbReference type="Pfam" id="PF00593"/>
    </source>
</evidence>
<dbReference type="PANTHER" id="PTHR40980">
    <property type="entry name" value="PLUG DOMAIN-CONTAINING PROTEIN"/>
    <property type="match status" value="1"/>
</dbReference>
<dbReference type="AlphaFoldDB" id="V4QW60"/>
<dbReference type="NCBIfam" id="TIGR01782">
    <property type="entry name" value="TonB-Xanth-Caul"/>
    <property type="match status" value="1"/>
</dbReference>
<dbReference type="PANTHER" id="PTHR40980:SF3">
    <property type="entry name" value="TONB-DEPENDENT RECEPTOR-LIKE BETA-BARREL DOMAIN-CONTAINING PROTEIN"/>
    <property type="match status" value="1"/>
</dbReference>
<feature type="domain" description="TonB-dependent receptor plug" evidence="7">
    <location>
        <begin position="69"/>
        <end position="180"/>
    </location>
</feature>
<evidence type="ECO:0008006" key="10">
    <source>
        <dbReference type="Google" id="ProtNLM"/>
    </source>
</evidence>
<keyword evidence="3" id="KW-0998">Cell outer membrane</keyword>
<sequence>MKSTNGKARSGLAVLKAGVSVVALTALAATLVTPAYAQDAAPSDDAAAGAQEVVVVGVRRSLKNAQQIKRDADTVVDSITASDIGSFPDKSVAEALQRVAGITVNRFAATGDTAHFSAEPSGVVVRGLQQVRSEFNGRDIFTADSSRGLSWSDVSPELMGGVDVYKNQTAELIEGGIAGTVNLRTRLPFDQKGRVLAVSADYTWGDLSKDGAGAVSGIYSDRWETEYGEFGLMVNGAHSQVITASQGIQFGRYGAIVSPPFGGVVTDPQADLWINPTKKYMPGSAAIRDNVYDRVRDGVAIAGQWQNNEHTMLLTLQYQQSKKREQMEEHVLSASSGIDTFAKPLTWVSNNLDSTGKVSTVCHPDTNCTFNENGGLTSGTLVTNLDSWMATYGANAGAENPSGALTCYDWTCAEDRDASKPYTAKGVRGTRYGTTARYSDSVNDTKDLALNFKWDVTDRLKLNFDVQHVEATQSNYDIDGSLKTFANVNYDLSGSHPVFTVSDPSSFNDSPGNISNPENYAGAYVMDHITDSDGKMDAVRLDMQYSFDSPWISNLKAGVRFADRQQSVRWSTYNWKVSIRDWQDYNRDNYFITGSAFPKGSYESVTLSDDFYGGGVTNAPTAIFYAMDLIKDRALFASTLGNQNYKPTNAAGVTNEWVPVGYRTGEDARGFLPAELSDVQEKTKAAYIQLKFGGPDATIFNGVTVTGNIGVRYVETQNIATGGVNYSTMTYAADPTTRSETAPGSNNFVTTLNWSYFVPGLKGTPPAVTADQGTDLNTYNAQVAARNAYVNNPANFTDDRLFMQPSAEKVTSDITHKNWLPSFNVRLGLSDKWFVRLAASRAMSRPDIGNLKAYSSVSGTTPSLNDQACGKALECTGNVITKAVVPYTGEAQNPYLKPVTADQFDVSVENYFSSTGSLTFNAFYKKFHDYIQFGSYYRNYTNNGVTREVLMNGPVNGDGASIKGFEVAYQGFFDFLPAPFDGFGIQANYTRLVNSGINSAGVARETADPTGSADPNTGGISRSANAFIKLPLEGLSDNSYNLIGMYEKGAWSARLAYNWRSKFMVTAQDCCTTFPVWQKDAGYLDARVAYRINEHIELSVEGSNLLNTETRLQQQVDGPTTMYPDREVRFLDSSWFQNDRRLQASIRLKY</sequence>
<dbReference type="STRING" id="1121022.GCA_000376105_02845"/>
<feature type="chain" id="PRO_5004726178" description="TonB-denpendent receptor" evidence="5">
    <location>
        <begin position="38"/>
        <end position="1150"/>
    </location>
</feature>
<dbReference type="EMBL" id="AWGB01000070">
    <property type="protein sequence ID" value="ESQ83408.1"/>
    <property type="molecule type" value="Genomic_DNA"/>
</dbReference>
<dbReference type="PATRIC" id="fig|1121022.4.peg.4155"/>
<dbReference type="RefSeq" id="WP_018082514.1">
    <property type="nucleotide sequence ID" value="NZ_AQWM01000014.1"/>
</dbReference>
<dbReference type="Proteomes" id="UP000017837">
    <property type="component" value="Unassembled WGS sequence"/>
</dbReference>
<dbReference type="Gene3D" id="2.170.130.10">
    <property type="entry name" value="TonB-dependent receptor, plug domain"/>
    <property type="match status" value="1"/>
</dbReference>
<name>V4QW60_9CAUL</name>
<evidence type="ECO:0000256" key="2">
    <source>
        <dbReference type="ARBA" id="ARBA00023136"/>
    </source>
</evidence>
<dbReference type="InterPro" id="IPR036942">
    <property type="entry name" value="Beta-barrel_TonB_sf"/>
</dbReference>
<dbReference type="eggNOG" id="COG1629">
    <property type="taxonomic scope" value="Bacteria"/>
</dbReference>
<organism evidence="8 9">
    <name type="scientific">Asticcacaulis benevestitus DSM 16100 = ATCC BAA-896</name>
    <dbReference type="NCBI Taxonomy" id="1121022"/>
    <lineage>
        <taxon>Bacteria</taxon>
        <taxon>Pseudomonadati</taxon>
        <taxon>Pseudomonadota</taxon>
        <taxon>Alphaproteobacteria</taxon>
        <taxon>Caulobacterales</taxon>
        <taxon>Caulobacteraceae</taxon>
        <taxon>Asticcacaulis</taxon>
    </lineage>
</organism>
<feature type="domain" description="TonB-dependent receptor-like beta-barrel" evidence="6">
    <location>
        <begin position="480"/>
        <end position="1105"/>
    </location>
</feature>
<keyword evidence="5" id="KW-0732">Signal</keyword>
<dbReference type="InterPro" id="IPR012910">
    <property type="entry name" value="Plug_dom"/>
</dbReference>
<dbReference type="InterPro" id="IPR000531">
    <property type="entry name" value="Beta-barrel_TonB"/>
</dbReference>
<accession>V4QW60</accession>
<dbReference type="Pfam" id="PF00593">
    <property type="entry name" value="TonB_dep_Rec_b-barrel"/>
    <property type="match status" value="1"/>
</dbReference>
<dbReference type="Gene3D" id="2.40.170.20">
    <property type="entry name" value="TonB-dependent receptor, beta-barrel domain"/>
    <property type="match status" value="1"/>
</dbReference>
<evidence type="ECO:0000256" key="1">
    <source>
        <dbReference type="ARBA" id="ARBA00004442"/>
    </source>
</evidence>
<comment type="subcellular location">
    <subcellularLocation>
        <location evidence="1 4">Cell outer membrane</location>
    </subcellularLocation>
</comment>
<reference evidence="8 9" key="1">
    <citation type="journal article" date="2014" name="Nature">
        <title>Sequential evolution of bacterial morphology by co-option of a developmental regulator.</title>
        <authorList>
            <person name="Jiang C."/>
            <person name="Brown P.J."/>
            <person name="Ducret A."/>
            <person name="Brun Y.V."/>
        </authorList>
    </citation>
    <scope>NUCLEOTIDE SEQUENCE [LARGE SCALE GENOMIC DNA]</scope>
    <source>
        <strain evidence="8 9">DSM 16100</strain>
    </source>
</reference>
<dbReference type="InterPro" id="IPR010104">
    <property type="entry name" value="TonB_rcpt_bac"/>
</dbReference>
<keyword evidence="9" id="KW-1185">Reference proteome</keyword>
<dbReference type="InterPro" id="IPR037066">
    <property type="entry name" value="Plug_dom_sf"/>
</dbReference>
<evidence type="ECO:0000313" key="9">
    <source>
        <dbReference type="Proteomes" id="UP000017837"/>
    </source>
</evidence>
<evidence type="ECO:0000256" key="5">
    <source>
        <dbReference type="SAM" id="SignalP"/>
    </source>
</evidence>
<evidence type="ECO:0000256" key="3">
    <source>
        <dbReference type="ARBA" id="ARBA00023237"/>
    </source>
</evidence>
<gene>
    <name evidence="8" type="ORF">ABENE_20285</name>
</gene>
<comment type="similarity">
    <text evidence="4">Belongs to the TonB-dependent receptor family.</text>
</comment>
<dbReference type="OrthoDB" id="5476657at2"/>
<dbReference type="GO" id="GO:0009279">
    <property type="term" value="C:cell outer membrane"/>
    <property type="evidence" value="ECO:0007669"/>
    <property type="project" value="UniProtKB-SubCell"/>
</dbReference>
<comment type="caution">
    <text evidence="8">The sequence shown here is derived from an EMBL/GenBank/DDBJ whole genome shotgun (WGS) entry which is preliminary data.</text>
</comment>
<dbReference type="eggNOG" id="COG4771">
    <property type="taxonomic scope" value="Bacteria"/>
</dbReference>
<proteinExistence type="inferred from homology"/>
<keyword evidence="2 4" id="KW-0472">Membrane</keyword>
<evidence type="ECO:0000313" key="8">
    <source>
        <dbReference type="EMBL" id="ESQ83408.1"/>
    </source>
</evidence>
<protein>
    <recommendedName>
        <fullName evidence="10">TonB-denpendent receptor</fullName>
    </recommendedName>
</protein>
<evidence type="ECO:0000259" key="7">
    <source>
        <dbReference type="Pfam" id="PF07715"/>
    </source>
</evidence>
<keyword evidence="4" id="KW-0798">TonB box</keyword>
<feature type="signal peptide" evidence="5">
    <location>
        <begin position="1"/>
        <end position="37"/>
    </location>
</feature>
<evidence type="ECO:0000256" key="4">
    <source>
        <dbReference type="RuleBase" id="RU003357"/>
    </source>
</evidence>
<dbReference type="SUPFAM" id="SSF56935">
    <property type="entry name" value="Porins"/>
    <property type="match status" value="1"/>
</dbReference>